<dbReference type="EMBL" id="LXQA010114458">
    <property type="protein sequence ID" value="MCI19362.1"/>
    <property type="molecule type" value="Genomic_DNA"/>
</dbReference>
<evidence type="ECO:0000313" key="1">
    <source>
        <dbReference type="EMBL" id="MCI19362.1"/>
    </source>
</evidence>
<reference evidence="1 2" key="1">
    <citation type="journal article" date="2018" name="Front. Plant Sci.">
        <title>Red Clover (Trifolium pratense) and Zigzag Clover (T. medium) - A Picture of Genomic Similarities and Differences.</title>
        <authorList>
            <person name="Dluhosova J."/>
            <person name="Istvanek J."/>
            <person name="Nedelnik J."/>
            <person name="Repkova J."/>
        </authorList>
    </citation>
    <scope>NUCLEOTIDE SEQUENCE [LARGE SCALE GENOMIC DNA]</scope>
    <source>
        <strain evidence="2">cv. 10/8</strain>
        <tissue evidence="1">Leaf</tissue>
    </source>
</reference>
<feature type="non-terminal residue" evidence="1">
    <location>
        <position position="1"/>
    </location>
</feature>
<accession>A0A392Q624</accession>
<comment type="caution">
    <text evidence="1">The sequence shown here is derived from an EMBL/GenBank/DDBJ whole genome shotgun (WGS) entry which is preliminary data.</text>
</comment>
<name>A0A392Q624_9FABA</name>
<protein>
    <submittedName>
        <fullName evidence="1">Uncharacterized protein</fullName>
    </submittedName>
</protein>
<dbReference type="AlphaFoldDB" id="A0A392Q624"/>
<organism evidence="1 2">
    <name type="scientific">Trifolium medium</name>
    <dbReference type="NCBI Taxonomy" id="97028"/>
    <lineage>
        <taxon>Eukaryota</taxon>
        <taxon>Viridiplantae</taxon>
        <taxon>Streptophyta</taxon>
        <taxon>Embryophyta</taxon>
        <taxon>Tracheophyta</taxon>
        <taxon>Spermatophyta</taxon>
        <taxon>Magnoliopsida</taxon>
        <taxon>eudicotyledons</taxon>
        <taxon>Gunneridae</taxon>
        <taxon>Pentapetalae</taxon>
        <taxon>rosids</taxon>
        <taxon>fabids</taxon>
        <taxon>Fabales</taxon>
        <taxon>Fabaceae</taxon>
        <taxon>Papilionoideae</taxon>
        <taxon>50 kb inversion clade</taxon>
        <taxon>NPAAA clade</taxon>
        <taxon>Hologalegina</taxon>
        <taxon>IRL clade</taxon>
        <taxon>Trifolieae</taxon>
        <taxon>Trifolium</taxon>
    </lineage>
</organism>
<dbReference type="Proteomes" id="UP000265520">
    <property type="component" value="Unassembled WGS sequence"/>
</dbReference>
<evidence type="ECO:0000313" key="2">
    <source>
        <dbReference type="Proteomes" id="UP000265520"/>
    </source>
</evidence>
<proteinExistence type="predicted"/>
<sequence>SVNSLLIDRNVAPLKKVNKRSQVEVKLKCNWSRRLEVKKFCRKICVWSLRVAHGALARRAVSSSATKFLLPVARRAGDMARRAVQVRNTRIFLCESRVAQDGLALWRGAP</sequence>
<keyword evidence="2" id="KW-1185">Reference proteome</keyword>